<name>A0A2I2KQH5_9ACTN</name>
<dbReference type="Proteomes" id="UP000234331">
    <property type="component" value="Unassembled WGS sequence"/>
</dbReference>
<feature type="region of interest" description="Disordered" evidence="1">
    <location>
        <begin position="1"/>
        <end position="48"/>
    </location>
</feature>
<feature type="compositionally biased region" description="Low complexity" evidence="1">
    <location>
        <begin position="38"/>
        <end position="48"/>
    </location>
</feature>
<accession>A0A2I2KQH5</accession>
<keyword evidence="4" id="KW-1185">Reference proteome</keyword>
<evidence type="ECO:0008006" key="5">
    <source>
        <dbReference type="Google" id="ProtNLM"/>
    </source>
</evidence>
<feature type="transmembrane region" description="Helical" evidence="2">
    <location>
        <begin position="125"/>
        <end position="148"/>
    </location>
</feature>
<evidence type="ECO:0000313" key="3">
    <source>
        <dbReference type="EMBL" id="SNQ47923.1"/>
    </source>
</evidence>
<reference evidence="3 4" key="1">
    <citation type="submission" date="2017-06" db="EMBL/GenBank/DDBJ databases">
        <authorList>
            <person name="Kim H.J."/>
            <person name="Triplett B.A."/>
        </authorList>
    </citation>
    <scope>NUCLEOTIDE SEQUENCE [LARGE SCALE GENOMIC DNA]</scope>
    <source>
        <strain evidence="3">FRACA_ARgP5</strain>
    </source>
</reference>
<dbReference type="AlphaFoldDB" id="A0A2I2KQH5"/>
<dbReference type="Pfam" id="PF11222">
    <property type="entry name" value="DUF3017"/>
    <property type="match status" value="1"/>
</dbReference>
<dbReference type="InterPro" id="IPR021385">
    <property type="entry name" value="DUF3017"/>
</dbReference>
<dbReference type="EMBL" id="FZMO01000124">
    <property type="protein sequence ID" value="SNQ47923.1"/>
    <property type="molecule type" value="Genomic_DNA"/>
</dbReference>
<evidence type="ECO:0000256" key="1">
    <source>
        <dbReference type="SAM" id="MobiDB-lite"/>
    </source>
</evidence>
<keyword evidence="2" id="KW-1133">Transmembrane helix</keyword>
<feature type="transmembrane region" description="Helical" evidence="2">
    <location>
        <begin position="93"/>
        <end position="113"/>
    </location>
</feature>
<sequence>MAGPARWRRPSAAGPPRRVAERDGQAGGTAQPVARRQTAAAGPGDTAAARSGRLRALRSAAIEWLRREAVFAAVLAGVTLGLLLVSQDRWRRGLLTVGVTLVLAGIARMTVPGRRIGLLAVRGRVFDTVLLLVLGGSVIALTSAVPYIGR</sequence>
<keyword evidence="2" id="KW-0472">Membrane</keyword>
<proteinExistence type="predicted"/>
<feature type="transmembrane region" description="Helical" evidence="2">
    <location>
        <begin position="69"/>
        <end position="87"/>
    </location>
</feature>
<protein>
    <recommendedName>
        <fullName evidence="5">DUF3017 domain-containing protein</fullName>
    </recommendedName>
</protein>
<organism evidence="3 4">
    <name type="scientific">Frankia canadensis</name>
    <dbReference type="NCBI Taxonomy" id="1836972"/>
    <lineage>
        <taxon>Bacteria</taxon>
        <taxon>Bacillati</taxon>
        <taxon>Actinomycetota</taxon>
        <taxon>Actinomycetes</taxon>
        <taxon>Frankiales</taxon>
        <taxon>Frankiaceae</taxon>
        <taxon>Frankia</taxon>
    </lineage>
</organism>
<evidence type="ECO:0000256" key="2">
    <source>
        <dbReference type="SAM" id="Phobius"/>
    </source>
</evidence>
<gene>
    <name evidence="3" type="ORF">FRACA_210008</name>
</gene>
<dbReference type="RefSeq" id="WP_101831698.1">
    <property type="nucleotide sequence ID" value="NZ_FZMO01000124.1"/>
</dbReference>
<evidence type="ECO:0000313" key="4">
    <source>
        <dbReference type="Proteomes" id="UP000234331"/>
    </source>
</evidence>
<keyword evidence="2" id="KW-0812">Transmembrane</keyword>